<dbReference type="EMBL" id="UFQS01000027">
    <property type="protein sequence ID" value="SSW97734.1"/>
    <property type="molecule type" value="Genomic_DNA"/>
</dbReference>
<reference evidence="2" key="1">
    <citation type="submission" date="2018-04" db="EMBL/GenBank/DDBJ databases">
        <authorList>
            <person name="Go L.Y."/>
            <person name="Mitchell J.A."/>
        </authorList>
    </citation>
    <scope>NUCLEOTIDE SEQUENCE</scope>
    <source>
        <tissue evidence="2">Whole organism</tissue>
    </source>
</reference>
<evidence type="ECO:0000313" key="3">
    <source>
        <dbReference type="EMBL" id="SSX18120.1"/>
    </source>
</evidence>
<sequence>MSSDVQVKKERPDEAEIRELAAKMSEQHKQQMAKIQQIQATQRVTPIQNSQNLQMVTTSGQTNILNYVTRNQKSSQIVNQQQLPSSSKTDIIESMDTDKKDEESQKGHFGWTAFQSGKVYIPYIFRQSEKYCAVRMVESKLLNKYLNSLHQDIYSCTCVRSYYITESESRLINEINQKHCDLQYGREPFTVKDLVVRLNDANKFYQFLDVCHRKLINGSHTPNEKCGFIRINKESVVPYTIRDDQKMVPLFYFEGETDNLKQKADYLSGWDLSYLKFCCKVQGIRNELFASDSVAVISLTDIKGYFPPGTEFEDYWPSKVVDTQLLLGSKTQQSSSVHWTRQPAQPPPKIHSTVVQSKTTISTNNNRKNVSMYSQNIGGNTSSRVNTNQTVRSPTDIAEAVRAWSYLSADMDPLLRQQVIASRMVQQQRTSYNTSIQQTRTQMQNLLSSPYGTYGASSNGNIPQITRNSSQPPPPLVRANQSQSAAAHMTQMAAAAMASLTSPQQQQRNSGSIVNGRSITNNSIHPQRSTSNIQTHKNDYRVIPHPTQSQDSTTTAAYQLIPYKVQKIPIQSVTVPCINMTAYVHQEPLMLLTDLKDIFFPTVSSLDMCRKLLATLDVQLYKGNRLQYQALQESGKTNVDGIPLVQVRDVLKCLPQLSYMVRTPDAPANKRARIS</sequence>
<name>A0A336LJP4_CULSO</name>
<reference evidence="3" key="2">
    <citation type="submission" date="2018-07" db="EMBL/GenBank/DDBJ databases">
        <authorList>
            <person name="Quirk P.G."/>
            <person name="Krulwich T.A."/>
        </authorList>
    </citation>
    <scope>NUCLEOTIDE SEQUENCE</scope>
</reference>
<feature type="region of interest" description="Disordered" evidence="1">
    <location>
        <begin position="448"/>
        <end position="537"/>
    </location>
</feature>
<protein>
    <submittedName>
        <fullName evidence="3">CSON007367 protein</fullName>
    </submittedName>
</protein>
<feature type="compositionally biased region" description="Low complexity" evidence="1">
    <location>
        <begin position="481"/>
        <end position="499"/>
    </location>
</feature>
<organism evidence="3">
    <name type="scientific">Culicoides sonorensis</name>
    <name type="common">Biting midge</name>
    <dbReference type="NCBI Taxonomy" id="179676"/>
    <lineage>
        <taxon>Eukaryota</taxon>
        <taxon>Metazoa</taxon>
        <taxon>Ecdysozoa</taxon>
        <taxon>Arthropoda</taxon>
        <taxon>Hexapoda</taxon>
        <taxon>Insecta</taxon>
        <taxon>Pterygota</taxon>
        <taxon>Neoptera</taxon>
        <taxon>Endopterygota</taxon>
        <taxon>Diptera</taxon>
        <taxon>Nematocera</taxon>
        <taxon>Chironomoidea</taxon>
        <taxon>Ceratopogonidae</taxon>
        <taxon>Ceratopogoninae</taxon>
        <taxon>Culicoides</taxon>
        <taxon>Monoculicoides</taxon>
    </lineage>
</organism>
<evidence type="ECO:0000256" key="1">
    <source>
        <dbReference type="SAM" id="MobiDB-lite"/>
    </source>
</evidence>
<dbReference type="EMBL" id="UFQT01000027">
    <property type="protein sequence ID" value="SSX18120.1"/>
    <property type="molecule type" value="Genomic_DNA"/>
</dbReference>
<accession>A0A336LJP4</accession>
<dbReference type="VEuPathDB" id="VectorBase:CSON007367"/>
<gene>
    <name evidence="3" type="primary">CSON007367</name>
</gene>
<dbReference type="OMA" id="VMKYMPQ"/>
<feature type="compositionally biased region" description="Polar residues" evidence="1">
    <location>
        <begin position="448"/>
        <end position="470"/>
    </location>
</feature>
<dbReference type="AlphaFoldDB" id="A0A336LJP4"/>
<feature type="compositionally biased region" description="Polar residues" evidence="1">
    <location>
        <begin position="500"/>
        <end position="535"/>
    </location>
</feature>
<evidence type="ECO:0000313" key="2">
    <source>
        <dbReference type="EMBL" id="SSW97734.1"/>
    </source>
</evidence>
<proteinExistence type="predicted"/>